<dbReference type="AlphaFoldDB" id="A0A9P5MWB3"/>
<protein>
    <recommendedName>
        <fullName evidence="3">ARM repeat superfamily protein</fullName>
    </recommendedName>
</protein>
<sequence>DALLLIPLLLPCPRDGTDDLLTLIARHCSAKEVVMAAQEAVEHLRADPSAEESDDESEGVPLAVRLTRLLSLLANAIPRLVLRKSPSRTLAPLAELEQLLTPAANHATVAEGRLLVRHAALRIQELGEWVKVKAAGDLPELAASQALLVSFLNATLEACADLIGSSIARRVFEEHFPRLRYRPVIREDWKDGEDAVLLAFDAFSSLGCDLDTLRSKPSLASLVLIAHVPASEYHTFPLLATIFPVILTSLQSDIALDATLAILLKVLCTAPLHAELSSNIIIPLTTVLPLTCSAHPDASTRHITFRILGHVLQLAPSVLRLQILRDLVSPAEDSSPHMRTAAIGLVKEAVIEALLHPKTENVFASSFLIQTIGPHVFRLDPPNLLASISGVDALKDSPEPPRLVECLNLYYILLSRDTENRTGIRDPGTVQSVESSLLAPIRSALGKWNSEALPLVALQISLERVEDALNALK</sequence>
<gene>
    <name evidence="1" type="ORF">DFH94DRAFT_630990</name>
</gene>
<evidence type="ECO:0000313" key="1">
    <source>
        <dbReference type="EMBL" id="KAF8480303.1"/>
    </source>
</evidence>
<accession>A0A9P5MWB3</accession>
<dbReference type="OrthoDB" id="5396786at2759"/>
<feature type="non-terminal residue" evidence="1">
    <location>
        <position position="1"/>
    </location>
</feature>
<proteinExistence type="predicted"/>
<dbReference type="InterPro" id="IPR019516">
    <property type="entry name" value="Glomulin/ALF4"/>
</dbReference>
<reference evidence="1" key="1">
    <citation type="submission" date="2019-10" db="EMBL/GenBank/DDBJ databases">
        <authorList>
            <consortium name="DOE Joint Genome Institute"/>
            <person name="Kuo A."/>
            <person name="Miyauchi S."/>
            <person name="Kiss E."/>
            <person name="Drula E."/>
            <person name="Kohler A."/>
            <person name="Sanchez-Garcia M."/>
            <person name="Andreopoulos B."/>
            <person name="Barry K.W."/>
            <person name="Bonito G."/>
            <person name="Buee M."/>
            <person name="Carver A."/>
            <person name="Chen C."/>
            <person name="Cichocki N."/>
            <person name="Clum A."/>
            <person name="Culley D."/>
            <person name="Crous P.W."/>
            <person name="Fauchery L."/>
            <person name="Girlanda M."/>
            <person name="Hayes R."/>
            <person name="Keri Z."/>
            <person name="LaButti K."/>
            <person name="Lipzen A."/>
            <person name="Lombard V."/>
            <person name="Magnuson J."/>
            <person name="Maillard F."/>
            <person name="Morin E."/>
            <person name="Murat C."/>
            <person name="Nolan M."/>
            <person name="Ohm R."/>
            <person name="Pangilinan J."/>
            <person name="Pereira M."/>
            <person name="Perotto S."/>
            <person name="Peter M."/>
            <person name="Riley R."/>
            <person name="Sitrit Y."/>
            <person name="Stielow B."/>
            <person name="Szollosi G."/>
            <person name="Zifcakova L."/>
            <person name="Stursova M."/>
            <person name="Spatafora J.W."/>
            <person name="Tedersoo L."/>
            <person name="Vaario L.-M."/>
            <person name="Yamada A."/>
            <person name="Yan M."/>
            <person name="Wang P."/>
            <person name="Xu J."/>
            <person name="Bruns T."/>
            <person name="Baldrian P."/>
            <person name="Vilgalys R."/>
            <person name="Henrissat B."/>
            <person name="Grigoriev I.V."/>
            <person name="Hibbett D."/>
            <person name="Nagy L.G."/>
            <person name="Martin F.M."/>
        </authorList>
    </citation>
    <scope>NUCLEOTIDE SEQUENCE</scope>
    <source>
        <strain evidence="1">Prilba</strain>
    </source>
</reference>
<dbReference type="InterPro" id="IPR013877">
    <property type="entry name" value="YAP-bd/ALF4/Glomulin"/>
</dbReference>
<organism evidence="1 2">
    <name type="scientific">Russula ochroleuca</name>
    <dbReference type="NCBI Taxonomy" id="152965"/>
    <lineage>
        <taxon>Eukaryota</taxon>
        <taxon>Fungi</taxon>
        <taxon>Dikarya</taxon>
        <taxon>Basidiomycota</taxon>
        <taxon>Agaricomycotina</taxon>
        <taxon>Agaricomycetes</taxon>
        <taxon>Russulales</taxon>
        <taxon>Russulaceae</taxon>
        <taxon>Russula</taxon>
    </lineage>
</organism>
<evidence type="ECO:0008006" key="3">
    <source>
        <dbReference type="Google" id="ProtNLM"/>
    </source>
</evidence>
<dbReference type="Pfam" id="PF08568">
    <property type="entry name" value="Kinetochor_Ybp2"/>
    <property type="match status" value="1"/>
</dbReference>
<dbReference type="GO" id="GO:0005737">
    <property type="term" value="C:cytoplasm"/>
    <property type="evidence" value="ECO:0007669"/>
    <property type="project" value="TreeGrafter"/>
</dbReference>
<reference evidence="1" key="2">
    <citation type="journal article" date="2020" name="Nat. Commun.">
        <title>Large-scale genome sequencing of mycorrhizal fungi provides insights into the early evolution of symbiotic traits.</title>
        <authorList>
            <person name="Miyauchi S."/>
            <person name="Kiss E."/>
            <person name="Kuo A."/>
            <person name="Drula E."/>
            <person name="Kohler A."/>
            <person name="Sanchez-Garcia M."/>
            <person name="Morin E."/>
            <person name="Andreopoulos B."/>
            <person name="Barry K.W."/>
            <person name="Bonito G."/>
            <person name="Buee M."/>
            <person name="Carver A."/>
            <person name="Chen C."/>
            <person name="Cichocki N."/>
            <person name="Clum A."/>
            <person name="Culley D."/>
            <person name="Crous P.W."/>
            <person name="Fauchery L."/>
            <person name="Girlanda M."/>
            <person name="Hayes R.D."/>
            <person name="Keri Z."/>
            <person name="LaButti K."/>
            <person name="Lipzen A."/>
            <person name="Lombard V."/>
            <person name="Magnuson J."/>
            <person name="Maillard F."/>
            <person name="Murat C."/>
            <person name="Nolan M."/>
            <person name="Ohm R.A."/>
            <person name="Pangilinan J."/>
            <person name="Pereira M.F."/>
            <person name="Perotto S."/>
            <person name="Peter M."/>
            <person name="Pfister S."/>
            <person name="Riley R."/>
            <person name="Sitrit Y."/>
            <person name="Stielow J.B."/>
            <person name="Szollosi G."/>
            <person name="Zifcakova L."/>
            <person name="Stursova M."/>
            <person name="Spatafora J.W."/>
            <person name="Tedersoo L."/>
            <person name="Vaario L.M."/>
            <person name="Yamada A."/>
            <person name="Yan M."/>
            <person name="Wang P."/>
            <person name="Xu J."/>
            <person name="Bruns T."/>
            <person name="Baldrian P."/>
            <person name="Vilgalys R."/>
            <person name="Dunand C."/>
            <person name="Henrissat B."/>
            <person name="Grigoriev I.V."/>
            <person name="Hibbett D."/>
            <person name="Nagy L.G."/>
            <person name="Martin F.M."/>
        </authorList>
    </citation>
    <scope>NUCLEOTIDE SEQUENCE</scope>
    <source>
        <strain evidence="1">Prilba</strain>
    </source>
</reference>
<evidence type="ECO:0000313" key="2">
    <source>
        <dbReference type="Proteomes" id="UP000759537"/>
    </source>
</evidence>
<dbReference type="GO" id="GO:0055105">
    <property type="term" value="F:ubiquitin-protein transferase inhibitor activity"/>
    <property type="evidence" value="ECO:0007669"/>
    <property type="project" value="TreeGrafter"/>
</dbReference>
<dbReference type="PANTHER" id="PTHR15430">
    <property type="entry name" value="GLOMULIN"/>
    <property type="match status" value="1"/>
</dbReference>
<name>A0A9P5MWB3_9AGAM</name>
<dbReference type="EMBL" id="WHVB01000008">
    <property type="protein sequence ID" value="KAF8480303.1"/>
    <property type="molecule type" value="Genomic_DNA"/>
</dbReference>
<comment type="caution">
    <text evidence="1">The sequence shown here is derived from an EMBL/GenBank/DDBJ whole genome shotgun (WGS) entry which is preliminary data.</text>
</comment>
<dbReference type="Proteomes" id="UP000759537">
    <property type="component" value="Unassembled WGS sequence"/>
</dbReference>
<keyword evidence="2" id="KW-1185">Reference proteome</keyword>
<dbReference type="PANTHER" id="PTHR15430:SF1">
    <property type="entry name" value="GLOMULIN"/>
    <property type="match status" value="1"/>
</dbReference>